<organism evidence="2 3">
    <name type="scientific">Bosea lathyri</name>
    <dbReference type="NCBI Taxonomy" id="1036778"/>
    <lineage>
        <taxon>Bacteria</taxon>
        <taxon>Pseudomonadati</taxon>
        <taxon>Pseudomonadota</taxon>
        <taxon>Alphaproteobacteria</taxon>
        <taxon>Hyphomicrobiales</taxon>
        <taxon>Boseaceae</taxon>
        <taxon>Bosea</taxon>
    </lineage>
</organism>
<dbReference type="Gene3D" id="3.40.630.30">
    <property type="match status" value="1"/>
</dbReference>
<dbReference type="Pfam" id="PF18014">
    <property type="entry name" value="Acetyltransf_18"/>
    <property type="match status" value="1"/>
</dbReference>
<protein>
    <submittedName>
        <fullName evidence="2">Ribosomal protein S18 acetylase RimI</fullName>
    </submittedName>
</protein>
<dbReference type="InterPro" id="IPR052729">
    <property type="entry name" value="Acyl/Acetyltrans_Enzymes"/>
</dbReference>
<dbReference type="EMBL" id="FNUY01000001">
    <property type="protein sequence ID" value="SEF43235.1"/>
    <property type="molecule type" value="Genomic_DNA"/>
</dbReference>
<sequence>MVVNRTAQRRLDYAIDIRPMTEADLAQAHQLSIGVGWPHRPEDWRLILAVGHGFVACDAIGRALGSAMWWPFGEDFATIGMVITSPRLQAQGAGRRLMDTIFEQSGARDLRLNSTRAGYRLYRSLGFEPVGRIFQHQGRALVAEADASTTGTVRAVVDSDLDALARLDRLAYGADRTRVIAALLPQSVGTLVERNGEPVGFALCRRFGRGHVVGPIVAEDDAAAIALLQPHVAAHEGEFLRVDTAQEQGLFGGFLEACGMTIFDSVTTMIRGRSHGAQGAARTFGLVTQALG</sequence>
<gene>
    <name evidence="2" type="ORF">SAMN04488115_10169</name>
</gene>
<dbReference type="PANTHER" id="PTHR47237:SF2">
    <property type="entry name" value="BLL4206 PROTEIN"/>
    <property type="match status" value="1"/>
</dbReference>
<dbReference type="InterPro" id="IPR041496">
    <property type="entry name" value="YitH/HolE_GNAT"/>
</dbReference>
<proteinExistence type="predicted"/>
<name>A0A1H5RY46_9HYPH</name>
<keyword evidence="2" id="KW-0689">Ribosomal protein</keyword>
<evidence type="ECO:0000259" key="1">
    <source>
        <dbReference type="PROSITE" id="PS51186"/>
    </source>
</evidence>
<evidence type="ECO:0000313" key="3">
    <source>
        <dbReference type="Proteomes" id="UP000236743"/>
    </source>
</evidence>
<dbReference type="InterPro" id="IPR000182">
    <property type="entry name" value="GNAT_dom"/>
</dbReference>
<dbReference type="CDD" id="cd04301">
    <property type="entry name" value="NAT_SF"/>
    <property type="match status" value="1"/>
</dbReference>
<dbReference type="GO" id="GO:0016747">
    <property type="term" value="F:acyltransferase activity, transferring groups other than amino-acyl groups"/>
    <property type="evidence" value="ECO:0007669"/>
    <property type="project" value="InterPro"/>
</dbReference>
<dbReference type="SUPFAM" id="SSF55729">
    <property type="entry name" value="Acyl-CoA N-acyltransferases (Nat)"/>
    <property type="match status" value="1"/>
</dbReference>
<keyword evidence="3" id="KW-1185">Reference proteome</keyword>
<dbReference type="Gene3D" id="3.40.630.90">
    <property type="match status" value="1"/>
</dbReference>
<feature type="domain" description="N-acetyltransferase" evidence="1">
    <location>
        <begin position="15"/>
        <end position="148"/>
    </location>
</feature>
<dbReference type="AlphaFoldDB" id="A0A1H5RY46"/>
<dbReference type="InterPro" id="IPR016181">
    <property type="entry name" value="Acyl_CoA_acyltransferase"/>
</dbReference>
<dbReference type="GO" id="GO:0005840">
    <property type="term" value="C:ribosome"/>
    <property type="evidence" value="ECO:0007669"/>
    <property type="project" value="UniProtKB-KW"/>
</dbReference>
<dbReference type="Proteomes" id="UP000236743">
    <property type="component" value="Unassembled WGS sequence"/>
</dbReference>
<dbReference type="Pfam" id="PF13508">
    <property type="entry name" value="Acetyltransf_7"/>
    <property type="match status" value="1"/>
</dbReference>
<evidence type="ECO:0000313" key="2">
    <source>
        <dbReference type="EMBL" id="SEF43235.1"/>
    </source>
</evidence>
<dbReference type="PROSITE" id="PS51186">
    <property type="entry name" value="GNAT"/>
    <property type="match status" value="1"/>
</dbReference>
<keyword evidence="2" id="KW-0687">Ribonucleoprotein</keyword>
<accession>A0A1H5RY46</accession>
<reference evidence="2 3" key="1">
    <citation type="submission" date="2016-10" db="EMBL/GenBank/DDBJ databases">
        <authorList>
            <person name="de Groot N.N."/>
        </authorList>
    </citation>
    <scope>NUCLEOTIDE SEQUENCE [LARGE SCALE GENOMIC DNA]</scope>
    <source>
        <strain evidence="2 3">DSM 26656</strain>
    </source>
</reference>
<dbReference type="PANTHER" id="PTHR47237">
    <property type="entry name" value="SLL0310 PROTEIN"/>
    <property type="match status" value="1"/>
</dbReference>